<sequence>MFNIGLFELLFFLGFALIFLGPEKLIELFKASYQFYHQFKSLFRHLQTDLERELKLDQLQRTLETEISKIHALELRLHEKINAQSHDSLPYQLLPYFYHQEILALKPLPNTMIYHHFLPHSYSFLNFKFGQFYESKQKY</sequence>
<accession>A0A371YM36</accession>
<keyword evidence="7" id="KW-0472">Membrane</keyword>
<evidence type="ECO:0000313" key="10">
    <source>
        <dbReference type="Proteomes" id="UP000240957"/>
    </source>
</evidence>
<name>A0A371YM36_9GAMM</name>
<protein>
    <recommendedName>
        <fullName evidence="12">Twin-arginine translocase subunit TatB</fullName>
    </recommendedName>
</protein>
<comment type="caution">
    <text evidence="9">The sequence shown here is derived from an EMBL/GenBank/DDBJ whole genome shotgun (WGS) entry which is preliminary data.</text>
</comment>
<gene>
    <name evidence="8" type="ORF">ACFODO_08705</name>
    <name evidence="9" type="ORF">C9E89_015820</name>
</gene>
<dbReference type="Proteomes" id="UP001595455">
    <property type="component" value="Unassembled WGS sequence"/>
</dbReference>
<organism evidence="9 10">
    <name type="scientific">Acinetobacter sichuanensis</name>
    <dbReference type="NCBI Taxonomy" id="2136183"/>
    <lineage>
        <taxon>Bacteria</taxon>
        <taxon>Pseudomonadati</taxon>
        <taxon>Pseudomonadota</taxon>
        <taxon>Gammaproteobacteria</taxon>
        <taxon>Moraxellales</taxon>
        <taxon>Moraxellaceae</taxon>
        <taxon>Acinetobacter</taxon>
    </lineage>
</organism>
<evidence type="ECO:0000313" key="11">
    <source>
        <dbReference type="Proteomes" id="UP001595455"/>
    </source>
</evidence>
<dbReference type="AlphaFoldDB" id="A0A371YM36"/>
<evidence type="ECO:0000313" key="8">
    <source>
        <dbReference type="EMBL" id="MFC2995345.1"/>
    </source>
</evidence>
<keyword evidence="4" id="KW-0653">Protein transport</keyword>
<comment type="subcellular location">
    <subcellularLocation>
        <location evidence="1">Membrane</location>
        <topology evidence="1">Single-pass membrane protein</topology>
    </subcellularLocation>
</comment>
<proteinExistence type="predicted"/>
<dbReference type="EMBL" id="PYIX02000031">
    <property type="protein sequence ID" value="RFC82547.1"/>
    <property type="molecule type" value="Genomic_DNA"/>
</dbReference>
<evidence type="ECO:0000256" key="6">
    <source>
        <dbReference type="ARBA" id="ARBA00023010"/>
    </source>
</evidence>
<evidence type="ECO:0000256" key="5">
    <source>
        <dbReference type="ARBA" id="ARBA00022989"/>
    </source>
</evidence>
<keyword evidence="5" id="KW-1133">Transmembrane helix</keyword>
<evidence type="ECO:0000313" key="9">
    <source>
        <dbReference type="EMBL" id="RFC82547.1"/>
    </source>
</evidence>
<dbReference type="PRINTS" id="PR01506">
    <property type="entry name" value="TATBPROTEIN"/>
</dbReference>
<dbReference type="Pfam" id="PF02416">
    <property type="entry name" value="TatA_B_E"/>
    <property type="match status" value="1"/>
</dbReference>
<dbReference type="Proteomes" id="UP000240957">
    <property type="component" value="Unassembled WGS sequence"/>
</dbReference>
<evidence type="ECO:0000256" key="4">
    <source>
        <dbReference type="ARBA" id="ARBA00022927"/>
    </source>
</evidence>
<reference evidence="8" key="4">
    <citation type="submission" date="2024-09" db="EMBL/GenBank/DDBJ databases">
        <authorList>
            <person name="Sun Q."/>
            <person name="Mori K."/>
        </authorList>
    </citation>
    <scope>NUCLEOTIDE SEQUENCE</scope>
    <source>
        <strain evidence="8">KCTC 62575</strain>
    </source>
</reference>
<dbReference type="EMBL" id="JBHRSF010000021">
    <property type="protein sequence ID" value="MFC2995345.1"/>
    <property type="molecule type" value="Genomic_DNA"/>
</dbReference>
<evidence type="ECO:0000256" key="7">
    <source>
        <dbReference type="ARBA" id="ARBA00023136"/>
    </source>
</evidence>
<keyword evidence="6" id="KW-0811">Translocation</keyword>
<keyword evidence="11" id="KW-1185">Reference proteome</keyword>
<reference evidence="11" key="3">
    <citation type="journal article" date="2019" name="Int. J. Syst. Evol. Microbiol.">
        <title>The Global Catalogue of Microorganisms (GCM) 10K type strain sequencing project: providing services to taxonomists for standard genome sequencing and annotation.</title>
        <authorList>
            <consortium name="The Broad Institute Genomics Platform"/>
            <consortium name="The Broad Institute Genome Sequencing Center for Infectious Disease"/>
            <person name="Wu L."/>
            <person name="Ma J."/>
        </authorList>
    </citation>
    <scope>NUCLEOTIDE SEQUENCE [LARGE SCALE GENOMIC DNA]</scope>
    <source>
        <strain evidence="11">KCTC 62575</strain>
    </source>
</reference>
<reference evidence="9 10" key="2">
    <citation type="submission" date="2018-08" db="EMBL/GenBank/DDBJ databases">
        <title>The draft genome of Acinetobacter sichuanensis strain WCHAc060041.</title>
        <authorList>
            <person name="Qin J."/>
            <person name="Feng Y."/>
            <person name="Zong Z."/>
        </authorList>
    </citation>
    <scope>NUCLEOTIDE SEQUENCE [LARGE SCALE GENOMIC DNA]</scope>
    <source>
        <strain evidence="9 10">WCHAc060041</strain>
    </source>
</reference>
<keyword evidence="2" id="KW-0813">Transport</keyword>
<evidence type="ECO:0000256" key="2">
    <source>
        <dbReference type="ARBA" id="ARBA00022448"/>
    </source>
</evidence>
<dbReference type="RefSeq" id="WP_107009304.1">
    <property type="nucleotide sequence ID" value="NZ_JBHRSF010000021.1"/>
</dbReference>
<reference evidence="8" key="1">
    <citation type="journal article" date="2014" name="Int. J. Syst. Evol. Microbiol.">
        <title>Complete genome of a new Firmicutes species belonging to the dominant human colonic microbiota ('Ruminococcus bicirculans') reveals two chromosomes and a selective capacity to utilize plant glucans.</title>
        <authorList>
            <consortium name="NISC Comparative Sequencing Program"/>
            <person name="Wegmann U."/>
            <person name="Louis P."/>
            <person name="Goesmann A."/>
            <person name="Henrissat B."/>
            <person name="Duncan S.H."/>
            <person name="Flint H.J."/>
        </authorList>
    </citation>
    <scope>NUCLEOTIDE SEQUENCE</scope>
    <source>
        <strain evidence="8">KCTC 62575</strain>
    </source>
</reference>
<dbReference type="Gene3D" id="1.20.5.3310">
    <property type="match status" value="1"/>
</dbReference>
<evidence type="ECO:0000256" key="3">
    <source>
        <dbReference type="ARBA" id="ARBA00022692"/>
    </source>
</evidence>
<evidence type="ECO:0008006" key="12">
    <source>
        <dbReference type="Google" id="ProtNLM"/>
    </source>
</evidence>
<keyword evidence="3" id="KW-0812">Transmembrane</keyword>
<evidence type="ECO:0000256" key="1">
    <source>
        <dbReference type="ARBA" id="ARBA00004167"/>
    </source>
</evidence>
<dbReference type="InterPro" id="IPR003369">
    <property type="entry name" value="TatA/B/E"/>
</dbReference>